<gene>
    <name evidence="1" type="ORF">EZS28_017794</name>
</gene>
<dbReference type="EMBL" id="SNRW01004697">
    <property type="protein sequence ID" value="KAA6386679.1"/>
    <property type="molecule type" value="Genomic_DNA"/>
</dbReference>
<dbReference type="Proteomes" id="UP000324800">
    <property type="component" value="Unassembled WGS sequence"/>
</dbReference>
<reference evidence="1 2" key="1">
    <citation type="submission" date="2019-03" db="EMBL/GenBank/DDBJ databases">
        <title>Single cell metagenomics reveals metabolic interactions within the superorganism composed of flagellate Streblomastix strix and complex community of Bacteroidetes bacteria on its surface.</title>
        <authorList>
            <person name="Treitli S.C."/>
            <person name="Kolisko M."/>
            <person name="Husnik F."/>
            <person name="Keeling P."/>
            <person name="Hampl V."/>
        </authorList>
    </citation>
    <scope>NUCLEOTIDE SEQUENCE [LARGE SCALE GENOMIC DNA]</scope>
    <source>
        <strain evidence="1">ST1C</strain>
    </source>
</reference>
<name>A0A5J4VWM8_9EUKA</name>
<dbReference type="AlphaFoldDB" id="A0A5J4VWM8"/>
<accession>A0A5J4VWM8</accession>
<protein>
    <submittedName>
        <fullName evidence="1">Uncharacterized protein</fullName>
    </submittedName>
</protein>
<sequence length="266" mass="29473">MSPQANEIFDTKAVKSDIYLLTETDEKLDLKLIIADQIDAYTKTESDSQLDVKADKTDIIEAYTKKEIDQQLDLKLNIADQIDAYNRTETGDKLGFNANVTNIVDSNTKIEYDALLLLKADKIELSNYVDLTSAQTISGQKQFRTISVSSISKLSKNDASILLAGGGDMLVSSPVTQPQLQKIRDIATGKSKAYVFSTQADLKYWMAVQDNVAKLVIEDNLYIVDKEVTDYWRDVTDLKVQETELPDMNTVIATLGAATRGGNAIN</sequence>
<proteinExistence type="predicted"/>
<evidence type="ECO:0000313" key="1">
    <source>
        <dbReference type="EMBL" id="KAA6386679.1"/>
    </source>
</evidence>
<evidence type="ECO:0000313" key="2">
    <source>
        <dbReference type="Proteomes" id="UP000324800"/>
    </source>
</evidence>
<comment type="caution">
    <text evidence="1">The sequence shown here is derived from an EMBL/GenBank/DDBJ whole genome shotgun (WGS) entry which is preliminary data.</text>
</comment>
<organism evidence="1 2">
    <name type="scientific">Streblomastix strix</name>
    <dbReference type="NCBI Taxonomy" id="222440"/>
    <lineage>
        <taxon>Eukaryota</taxon>
        <taxon>Metamonada</taxon>
        <taxon>Preaxostyla</taxon>
        <taxon>Oxymonadida</taxon>
        <taxon>Streblomastigidae</taxon>
        <taxon>Streblomastix</taxon>
    </lineage>
</organism>